<dbReference type="Pfam" id="PF22234">
    <property type="entry name" value="Rv2466c-like"/>
    <property type="match status" value="1"/>
</dbReference>
<protein>
    <submittedName>
        <fullName evidence="1">DSBA oxidoreductase</fullName>
    </submittedName>
</protein>
<accession>A0ABQ3P4Y2</accession>
<evidence type="ECO:0000313" key="2">
    <source>
        <dbReference type="Proteomes" id="UP001052739"/>
    </source>
</evidence>
<proteinExistence type="predicted"/>
<organism evidence="1 2">
    <name type="scientific">Streptomyces hydrogenans</name>
    <dbReference type="NCBI Taxonomy" id="1873719"/>
    <lineage>
        <taxon>Bacteria</taxon>
        <taxon>Bacillati</taxon>
        <taxon>Actinomycetota</taxon>
        <taxon>Actinomycetes</taxon>
        <taxon>Kitasatosporales</taxon>
        <taxon>Streptomycetaceae</taxon>
        <taxon>Streptomyces</taxon>
    </lineage>
</organism>
<comment type="caution">
    <text evidence="1">The sequence shown here is derived from an EMBL/GenBank/DDBJ whole genome shotgun (WGS) entry which is preliminary data.</text>
</comment>
<dbReference type="InterPro" id="IPR053977">
    <property type="entry name" value="Rv2466c-like"/>
</dbReference>
<dbReference type="EMBL" id="BNDW01000004">
    <property type="protein sequence ID" value="GHI20077.1"/>
    <property type="molecule type" value="Genomic_DNA"/>
</dbReference>
<keyword evidence="2" id="KW-1185">Reference proteome</keyword>
<dbReference type="SUPFAM" id="SSF52833">
    <property type="entry name" value="Thioredoxin-like"/>
    <property type="match status" value="1"/>
</dbReference>
<sequence length="221" mass="24599">MTTDHAPHPRTSVPAATAGPTRTRVDFWFDPACPFAWITSRWILEARRLRDLDVRFHVMSLYLHNEGNELPGWYRELVDRSLGPVRVAVAVAERCGDEILGALYTAYGTRIHQRGDKDFDRVVAEALEELGLPAELAGAAHTDAHDEALRRRHDAGTDPASGRYVGTPTLHLDGVPFFGPVLDAIPRGEEAAELLDAVRVLARQPHFFELKRERTGSLSFA</sequence>
<dbReference type="Proteomes" id="UP001052739">
    <property type="component" value="Unassembled WGS sequence"/>
</dbReference>
<evidence type="ECO:0000313" key="1">
    <source>
        <dbReference type="EMBL" id="GHI20077.1"/>
    </source>
</evidence>
<gene>
    <name evidence="1" type="ORF">Shyd_14480</name>
</gene>
<dbReference type="Gene3D" id="3.40.30.10">
    <property type="entry name" value="Glutaredoxin"/>
    <property type="match status" value="1"/>
</dbReference>
<dbReference type="InterPro" id="IPR036249">
    <property type="entry name" value="Thioredoxin-like_sf"/>
</dbReference>
<dbReference type="RefSeq" id="WP_190226205.1">
    <property type="nucleotide sequence ID" value="NZ_BNBS01000164.1"/>
</dbReference>
<reference evidence="1" key="1">
    <citation type="submission" date="2024-05" db="EMBL/GenBank/DDBJ databases">
        <title>Whole genome shotgun sequence of Streptomyces hydrogenans NBRC 13475.</title>
        <authorList>
            <person name="Komaki H."/>
            <person name="Tamura T."/>
        </authorList>
    </citation>
    <scope>NUCLEOTIDE SEQUENCE</scope>
    <source>
        <strain evidence="1">NBRC 13475</strain>
    </source>
</reference>
<name>A0ABQ3P4Y2_9ACTN</name>